<evidence type="ECO:0000256" key="6">
    <source>
        <dbReference type="ARBA" id="ARBA00022898"/>
    </source>
</evidence>
<dbReference type="InterPro" id="IPR005860">
    <property type="entry name" value="CobD"/>
</dbReference>
<dbReference type="Gene3D" id="3.90.1150.10">
    <property type="entry name" value="Aspartate Aminotransferase, domain 1"/>
    <property type="match status" value="1"/>
</dbReference>
<name>Q16AL9_ROSDO</name>
<comment type="catalytic activity">
    <reaction evidence="9">
        <text>O-phospho-L-threonine + H(+) = (R)-1-aminopropan-2-yl phosphate + CO2</text>
        <dbReference type="Rhea" id="RHEA:11492"/>
        <dbReference type="ChEBI" id="CHEBI:15378"/>
        <dbReference type="ChEBI" id="CHEBI:16526"/>
        <dbReference type="ChEBI" id="CHEBI:58563"/>
        <dbReference type="ChEBI" id="CHEBI:58675"/>
        <dbReference type="EC" id="4.1.1.81"/>
    </reaction>
</comment>
<dbReference type="HOGENOM" id="CLU_017584_3_4_5"/>
<proteinExistence type="predicted"/>
<evidence type="ECO:0000259" key="10">
    <source>
        <dbReference type="Pfam" id="PF00155"/>
    </source>
</evidence>
<dbReference type="PANTHER" id="PTHR42885:SF1">
    <property type="entry name" value="THREONINE-PHOSPHATE DECARBOXYLASE"/>
    <property type="match status" value="1"/>
</dbReference>
<evidence type="ECO:0000256" key="2">
    <source>
        <dbReference type="ARBA" id="ARBA00003444"/>
    </source>
</evidence>
<evidence type="ECO:0000256" key="7">
    <source>
        <dbReference type="ARBA" id="ARBA00023239"/>
    </source>
</evidence>
<dbReference type="STRING" id="375451.RD1_1331"/>
<evidence type="ECO:0000256" key="1">
    <source>
        <dbReference type="ARBA" id="ARBA00001933"/>
    </source>
</evidence>
<keyword evidence="5" id="KW-0169">Cobalamin biosynthesis</keyword>
<reference evidence="11 12" key="1">
    <citation type="journal article" date="2007" name="J. Bacteriol.">
        <title>The complete genome sequence of Roseobacter denitrificans reveals a mixotrophic rather than photosynthetic metabolism.</title>
        <authorList>
            <person name="Swingley W.D."/>
            <person name="Sadekar S."/>
            <person name="Mastrian S.D."/>
            <person name="Matthies H.J."/>
            <person name="Hao J."/>
            <person name="Ramos H."/>
            <person name="Acharya C.R."/>
            <person name="Conrad A.L."/>
            <person name="Taylor H.L."/>
            <person name="Dejesa L.C."/>
            <person name="Shah M.K."/>
            <person name="O'huallachain M.E."/>
            <person name="Lince M.T."/>
            <person name="Blankenship R.E."/>
            <person name="Beatty J.T."/>
            <person name="Touchman J.W."/>
        </authorList>
    </citation>
    <scope>NUCLEOTIDE SEQUENCE [LARGE SCALE GENOMIC DNA]</scope>
    <source>
        <strain evidence="12">ATCC 33942 / OCh 114</strain>
    </source>
</reference>
<evidence type="ECO:0000256" key="8">
    <source>
        <dbReference type="ARBA" id="ARBA00029996"/>
    </source>
</evidence>
<evidence type="ECO:0000313" key="12">
    <source>
        <dbReference type="Proteomes" id="UP000007029"/>
    </source>
</evidence>
<dbReference type="eggNOG" id="COG0079">
    <property type="taxonomic scope" value="Bacteria"/>
</dbReference>
<dbReference type="KEGG" id="rde:RD1_1331"/>
<dbReference type="InterPro" id="IPR004839">
    <property type="entry name" value="Aminotransferase_I/II_large"/>
</dbReference>
<evidence type="ECO:0000256" key="4">
    <source>
        <dbReference type="ARBA" id="ARBA00012285"/>
    </source>
</evidence>
<organism evidence="11 12">
    <name type="scientific">Roseobacter denitrificans (strain ATCC 33942 / OCh 114)</name>
    <name type="common">Erythrobacter sp. (strain OCh 114)</name>
    <name type="synonym">Roseobacter denitrificans</name>
    <dbReference type="NCBI Taxonomy" id="375451"/>
    <lineage>
        <taxon>Bacteria</taxon>
        <taxon>Pseudomonadati</taxon>
        <taxon>Pseudomonadota</taxon>
        <taxon>Alphaproteobacteria</taxon>
        <taxon>Rhodobacterales</taxon>
        <taxon>Roseobacteraceae</taxon>
        <taxon>Roseobacter</taxon>
    </lineage>
</organism>
<comment type="pathway">
    <text evidence="3">Cofactor biosynthesis; adenosylcobalamin biosynthesis.</text>
</comment>
<dbReference type="InterPro" id="IPR015424">
    <property type="entry name" value="PyrdxlP-dep_Trfase"/>
</dbReference>
<dbReference type="OrthoDB" id="9799304at2"/>
<dbReference type="RefSeq" id="WP_011567594.1">
    <property type="nucleotide sequence ID" value="NC_008209.1"/>
</dbReference>
<dbReference type="Proteomes" id="UP000007029">
    <property type="component" value="Chromosome"/>
</dbReference>
<comment type="function">
    <text evidence="2">Decarboxylates L-threonine-O-3-phosphate to yield (R)-1-amino-2-propanol O-2-phosphate, the precursor for the linkage between the nucleotide loop and the corrin ring in cobalamin.</text>
</comment>
<dbReference type="SUPFAM" id="SSF53383">
    <property type="entry name" value="PLP-dependent transferases"/>
    <property type="match status" value="1"/>
</dbReference>
<dbReference type="Gene3D" id="3.40.640.10">
    <property type="entry name" value="Type I PLP-dependent aspartate aminotransferase-like (Major domain)"/>
    <property type="match status" value="1"/>
</dbReference>
<dbReference type="PROSITE" id="PS00105">
    <property type="entry name" value="AA_TRANSFER_CLASS_1"/>
    <property type="match status" value="1"/>
</dbReference>
<dbReference type="InterPro" id="IPR015421">
    <property type="entry name" value="PyrdxlP-dep_Trfase_major"/>
</dbReference>
<evidence type="ECO:0000256" key="9">
    <source>
        <dbReference type="ARBA" id="ARBA00048531"/>
    </source>
</evidence>
<keyword evidence="7 11" id="KW-0456">Lyase</keyword>
<evidence type="ECO:0000256" key="3">
    <source>
        <dbReference type="ARBA" id="ARBA00004953"/>
    </source>
</evidence>
<dbReference type="InterPro" id="IPR004838">
    <property type="entry name" value="NHTrfase_class1_PyrdxlP-BS"/>
</dbReference>
<evidence type="ECO:0000313" key="11">
    <source>
        <dbReference type="EMBL" id="ABG30974.1"/>
    </source>
</evidence>
<dbReference type="InterPro" id="IPR015422">
    <property type="entry name" value="PyrdxlP-dep_Trfase_small"/>
</dbReference>
<dbReference type="NCBIfam" id="TIGR01140">
    <property type="entry name" value="L_thr_O3P_dcar"/>
    <property type="match status" value="1"/>
</dbReference>
<dbReference type="EC" id="4.1.1.81" evidence="4"/>
<keyword evidence="6" id="KW-0663">Pyridoxal phosphate</keyword>
<dbReference type="GO" id="GO:0048472">
    <property type="term" value="F:threonine-phosphate decarboxylase activity"/>
    <property type="evidence" value="ECO:0007669"/>
    <property type="project" value="UniProtKB-EC"/>
</dbReference>
<protein>
    <recommendedName>
        <fullName evidence="4">threonine-phosphate decarboxylase</fullName>
        <ecNumber evidence="4">4.1.1.81</ecNumber>
    </recommendedName>
    <alternativeName>
        <fullName evidence="8">L-threonine-O-3-phosphate decarboxylase</fullName>
    </alternativeName>
</protein>
<dbReference type="UniPathway" id="UPA00148"/>
<dbReference type="GO" id="GO:0030170">
    <property type="term" value="F:pyridoxal phosphate binding"/>
    <property type="evidence" value="ECO:0007669"/>
    <property type="project" value="InterPro"/>
</dbReference>
<feature type="domain" description="Aminotransferase class I/classII large" evidence="10">
    <location>
        <begin position="60"/>
        <end position="303"/>
    </location>
</feature>
<dbReference type="Pfam" id="PF00155">
    <property type="entry name" value="Aminotran_1_2"/>
    <property type="match status" value="1"/>
</dbReference>
<dbReference type="PANTHER" id="PTHR42885">
    <property type="entry name" value="HISTIDINOL-PHOSPHATE AMINOTRANSFERASE-RELATED"/>
    <property type="match status" value="1"/>
</dbReference>
<dbReference type="GO" id="GO:0009236">
    <property type="term" value="P:cobalamin biosynthetic process"/>
    <property type="evidence" value="ECO:0007669"/>
    <property type="project" value="UniProtKB-UniPathway"/>
</dbReference>
<sequence length="317" mass="34294">MTTIRRDHGGGIDAARARFGGNRIGWIDLSTGINPLAYPTQPVAQNHWTALPDQMASDRLLDAARALWRVPPGAAIIAAPGASALIAQIPGLATPGAVCIPTPTYNEHAAAFDAHGWTVGTDADAAAQVVVHPNNPDGRFWHDDMLPAPKASLTIIDESFCDVAPEKSLIHLATRPGTIVLKSFGKFWGLAGLRLGFAIGDPALIAALQSRQGPWAVAGPALDIGTRALSDTIWADATRTRLTQDSARLDALMQNADAQVIGGTSLFRLYRVCDAARWQERLAEHHIWTRIFPYDKEWLRLGLPHPVQWERLENALA</sequence>
<dbReference type="EMBL" id="CP000362">
    <property type="protein sequence ID" value="ABG30974.1"/>
    <property type="molecule type" value="Genomic_DNA"/>
</dbReference>
<comment type="cofactor">
    <cofactor evidence="1">
        <name>pyridoxal 5'-phosphate</name>
        <dbReference type="ChEBI" id="CHEBI:597326"/>
    </cofactor>
</comment>
<evidence type="ECO:0000256" key="5">
    <source>
        <dbReference type="ARBA" id="ARBA00022573"/>
    </source>
</evidence>
<accession>Q16AL9</accession>
<gene>
    <name evidence="11" type="primary">cobC</name>
    <name evidence="11" type="ordered locus">RD1_1331</name>
</gene>
<dbReference type="AlphaFoldDB" id="Q16AL9"/>
<keyword evidence="12" id="KW-1185">Reference proteome</keyword>